<keyword evidence="4" id="KW-0804">Transcription</keyword>
<dbReference type="PANTHER" id="PTHR31003:SF16">
    <property type="entry name" value="TRANSCRIPTION FACTOR HHO2"/>
    <property type="match status" value="1"/>
</dbReference>
<dbReference type="GO" id="GO:0003677">
    <property type="term" value="F:DNA binding"/>
    <property type="evidence" value="ECO:0007669"/>
    <property type="project" value="UniProtKB-KW"/>
</dbReference>
<dbReference type="InterPro" id="IPR044787">
    <property type="entry name" value="HHO5-like"/>
</dbReference>
<gene>
    <name evidence="7" type="ORF">ZOSMA_1G03450</name>
</gene>
<dbReference type="AlphaFoldDB" id="A0A0K9PMR4"/>
<evidence type="ECO:0000256" key="1">
    <source>
        <dbReference type="ARBA" id="ARBA00004123"/>
    </source>
</evidence>
<dbReference type="Gene3D" id="1.10.10.60">
    <property type="entry name" value="Homeodomain-like"/>
    <property type="match status" value="1"/>
</dbReference>
<evidence type="ECO:0000259" key="6">
    <source>
        <dbReference type="PROSITE" id="PS51294"/>
    </source>
</evidence>
<proteinExistence type="predicted"/>
<dbReference type="InterPro" id="IPR017930">
    <property type="entry name" value="Myb_dom"/>
</dbReference>
<evidence type="ECO:0000256" key="4">
    <source>
        <dbReference type="ARBA" id="ARBA00023163"/>
    </source>
</evidence>
<comment type="subcellular location">
    <subcellularLocation>
        <location evidence="1">Nucleus</location>
    </subcellularLocation>
</comment>
<name>A0A0K9PMR4_ZOSMR</name>
<dbReference type="PROSITE" id="PS51294">
    <property type="entry name" value="HTH_MYB"/>
    <property type="match status" value="1"/>
</dbReference>
<dbReference type="Pfam" id="PF00249">
    <property type="entry name" value="Myb_DNA-binding"/>
    <property type="match status" value="1"/>
</dbReference>
<evidence type="ECO:0000313" key="7">
    <source>
        <dbReference type="EMBL" id="KMZ70363.1"/>
    </source>
</evidence>
<evidence type="ECO:0000256" key="5">
    <source>
        <dbReference type="ARBA" id="ARBA00023242"/>
    </source>
</evidence>
<dbReference type="InterPro" id="IPR009057">
    <property type="entry name" value="Homeodomain-like_sf"/>
</dbReference>
<dbReference type="SUPFAM" id="SSF46689">
    <property type="entry name" value="Homeodomain-like"/>
    <property type="match status" value="1"/>
</dbReference>
<evidence type="ECO:0000256" key="2">
    <source>
        <dbReference type="ARBA" id="ARBA00023015"/>
    </source>
</evidence>
<organism evidence="7 8">
    <name type="scientific">Zostera marina</name>
    <name type="common">Eelgrass</name>
    <dbReference type="NCBI Taxonomy" id="29655"/>
    <lineage>
        <taxon>Eukaryota</taxon>
        <taxon>Viridiplantae</taxon>
        <taxon>Streptophyta</taxon>
        <taxon>Embryophyta</taxon>
        <taxon>Tracheophyta</taxon>
        <taxon>Spermatophyta</taxon>
        <taxon>Magnoliopsida</taxon>
        <taxon>Liliopsida</taxon>
        <taxon>Zosteraceae</taxon>
        <taxon>Zostera</taxon>
    </lineage>
</organism>
<evidence type="ECO:0000256" key="3">
    <source>
        <dbReference type="ARBA" id="ARBA00023125"/>
    </source>
</evidence>
<dbReference type="GO" id="GO:0005634">
    <property type="term" value="C:nucleus"/>
    <property type="evidence" value="ECO:0007669"/>
    <property type="project" value="UniProtKB-SubCell"/>
</dbReference>
<dbReference type="OrthoDB" id="691006at2759"/>
<dbReference type="NCBIfam" id="TIGR01557">
    <property type="entry name" value="myb_SHAQKYF"/>
    <property type="match status" value="1"/>
</dbReference>
<sequence length="208" mass="24051">MPSMSFDLNLAPEIVEKASEWVERRKYGHSLLQLKEHIRCLEDELAKIQPFGSDLFLVVGIVKHVITKLKEDLRRFEDVEMEGDRIINPNDNLSTTSTTTTTTTAAAIPLTCVVMADDGGERMSYWRSQYPSRKTRRRWCRELHRRFVDALNELGGPRVATPKNIKKLMNVRGLTNDEVKSHLQKHRLHFKKIFGHGLMDNWTSSSKF</sequence>
<dbReference type="InterPro" id="IPR001005">
    <property type="entry name" value="SANT/Myb"/>
</dbReference>
<comment type="caution">
    <text evidence="7">The sequence shown here is derived from an EMBL/GenBank/DDBJ whole genome shotgun (WGS) entry which is preliminary data.</text>
</comment>
<reference evidence="8" key="1">
    <citation type="journal article" date="2016" name="Nature">
        <title>The genome of the seagrass Zostera marina reveals angiosperm adaptation to the sea.</title>
        <authorList>
            <person name="Olsen J.L."/>
            <person name="Rouze P."/>
            <person name="Verhelst B."/>
            <person name="Lin Y.-C."/>
            <person name="Bayer T."/>
            <person name="Collen J."/>
            <person name="Dattolo E."/>
            <person name="De Paoli E."/>
            <person name="Dittami S."/>
            <person name="Maumus F."/>
            <person name="Michel G."/>
            <person name="Kersting A."/>
            <person name="Lauritano C."/>
            <person name="Lohaus R."/>
            <person name="Toepel M."/>
            <person name="Tonon T."/>
            <person name="Vanneste K."/>
            <person name="Amirebrahimi M."/>
            <person name="Brakel J."/>
            <person name="Bostroem C."/>
            <person name="Chovatia M."/>
            <person name="Grimwood J."/>
            <person name="Jenkins J.W."/>
            <person name="Jueterbock A."/>
            <person name="Mraz A."/>
            <person name="Stam W.T."/>
            <person name="Tice H."/>
            <person name="Bornberg-Bauer E."/>
            <person name="Green P.J."/>
            <person name="Pearson G.A."/>
            <person name="Procaccini G."/>
            <person name="Duarte C.M."/>
            <person name="Schmutz J."/>
            <person name="Reusch T.B.H."/>
            <person name="Van de Peer Y."/>
        </authorList>
    </citation>
    <scope>NUCLEOTIDE SEQUENCE [LARGE SCALE GENOMIC DNA]</scope>
    <source>
        <strain evidence="8">cv. Finnish</strain>
    </source>
</reference>
<dbReference type="PANTHER" id="PTHR31003">
    <property type="entry name" value="MYB FAMILY TRANSCRIPTION FACTOR"/>
    <property type="match status" value="1"/>
</dbReference>
<protein>
    <recommendedName>
        <fullName evidence="6">HTH myb-type domain-containing protein</fullName>
    </recommendedName>
</protein>
<keyword evidence="8" id="KW-1185">Reference proteome</keyword>
<evidence type="ECO:0000313" key="8">
    <source>
        <dbReference type="Proteomes" id="UP000036987"/>
    </source>
</evidence>
<dbReference type="FunFam" id="1.10.10.60:FF:000007">
    <property type="entry name" value="Two-component response regulator"/>
    <property type="match status" value="1"/>
</dbReference>
<dbReference type="GO" id="GO:0003700">
    <property type="term" value="F:DNA-binding transcription factor activity"/>
    <property type="evidence" value="ECO:0007669"/>
    <property type="project" value="InterPro"/>
</dbReference>
<keyword evidence="2" id="KW-0805">Transcription regulation</keyword>
<accession>A0A0K9PMR4</accession>
<dbReference type="InterPro" id="IPR006447">
    <property type="entry name" value="Myb_dom_plants"/>
</dbReference>
<keyword evidence="5" id="KW-0539">Nucleus</keyword>
<keyword evidence="3" id="KW-0238">DNA-binding</keyword>
<dbReference type="STRING" id="29655.A0A0K9PMR4"/>
<dbReference type="EMBL" id="LFYR01000729">
    <property type="protein sequence ID" value="KMZ70363.1"/>
    <property type="molecule type" value="Genomic_DNA"/>
</dbReference>
<feature type="domain" description="HTH myb-type" evidence="6">
    <location>
        <begin position="133"/>
        <end position="191"/>
    </location>
</feature>
<dbReference type="Proteomes" id="UP000036987">
    <property type="component" value="Unassembled WGS sequence"/>
</dbReference>